<dbReference type="AlphaFoldDB" id="M5FR20"/>
<proteinExistence type="predicted"/>
<dbReference type="EMBL" id="JH795877">
    <property type="protein sequence ID" value="EJT97289.1"/>
    <property type="molecule type" value="Genomic_DNA"/>
</dbReference>
<keyword evidence="2" id="KW-1185">Reference proteome</keyword>
<reference evidence="1 2" key="1">
    <citation type="journal article" date="2012" name="Science">
        <title>The Paleozoic origin of enzymatic lignin decomposition reconstructed from 31 fungal genomes.</title>
        <authorList>
            <person name="Floudas D."/>
            <person name="Binder M."/>
            <person name="Riley R."/>
            <person name="Barry K."/>
            <person name="Blanchette R.A."/>
            <person name="Henrissat B."/>
            <person name="Martinez A.T."/>
            <person name="Otillar R."/>
            <person name="Spatafora J.W."/>
            <person name="Yadav J.S."/>
            <person name="Aerts A."/>
            <person name="Benoit I."/>
            <person name="Boyd A."/>
            <person name="Carlson A."/>
            <person name="Copeland A."/>
            <person name="Coutinho P.M."/>
            <person name="de Vries R.P."/>
            <person name="Ferreira P."/>
            <person name="Findley K."/>
            <person name="Foster B."/>
            <person name="Gaskell J."/>
            <person name="Glotzer D."/>
            <person name="Gorecki P."/>
            <person name="Heitman J."/>
            <person name="Hesse C."/>
            <person name="Hori C."/>
            <person name="Igarashi K."/>
            <person name="Jurgens J.A."/>
            <person name="Kallen N."/>
            <person name="Kersten P."/>
            <person name="Kohler A."/>
            <person name="Kuees U."/>
            <person name="Kumar T.K.A."/>
            <person name="Kuo A."/>
            <person name="LaButti K."/>
            <person name="Larrondo L.F."/>
            <person name="Lindquist E."/>
            <person name="Ling A."/>
            <person name="Lombard V."/>
            <person name="Lucas S."/>
            <person name="Lundell T."/>
            <person name="Martin R."/>
            <person name="McLaughlin D.J."/>
            <person name="Morgenstern I."/>
            <person name="Morin E."/>
            <person name="Murat C."/>
            <person name="Nagy L.G."/>
            <person name="Nolan M."/>
            <person name="Ohm R.A."/>
            <person name="Patyshakuliyeva A."/>
            <person name="Rokas A."/>
            <person name="Ruiz-Duenas F.J."/>
            <person name="Sabat G."/>
            <person name="Salamov A."/>
            <person name="Samejima M."/>
            <person name="Schmutz J."/>
            <person name="Slot J.C."/>
            <person name="St John F."/>
            <person name="Stenlid J."/>
            <person name="Sun H."/>
            <person name="Sun S."/>
            <person name="Syed K."/>
            <person name="Tsang A."/>
            <person name="Wiebenga A."/>
            <person name="Young D."/>
            <person name="Pisabarro A."/>
            <person name="Eastwood D.C."/>
            <person name="Martin F."/>
            <person name="Cullen D."/>
            <person name="Grigoriev I.V."/>
            <person name="Hibbett D.S."/>
        </authorList>
    </citation>
    <scope>NUCLEOTIDE SEQUENCE [LARGE SCALE GENOMIC DNA]</scope>
    <source>
        <strain evidence="1 2">DJM-731 SS1</strain>
    </source>
</reference>
<name>M5FR20_DACPD</name>
<dbReference type="GeneID" id="63686444"/>
<dbReference type="RefSeq" id="XP_040624187.1">
    <property type="nucleotide sequence ID" value="XM_040771382.1"/>
</dbReference>
<dbReference type="HOGENOM" id="CLU_936971_0_0_1"/>
<gene>
    <name evidence="1" type="ORF">DACRYDRAFT_18705</name>
</gene>
<evidence type="ECO:0000313" key="2">
    <source>
        <dbReference type="Proteomes" id="UP000030653"/>
    </source>
</evidence>
<protein>
    <submittedName>
        <fullName evidence="1">Uncharacterized protein</fullName>
    </submittedName>
</protein>
<evidence type="ECO:0000313" key="1">
    <source>
        <dbReference type="EMBL" id="EJT97289.1"/>
    </source>
</evidence>
<sequence length="297" mass="32724">MPDLYPLINQGIINLIQMNGYNTWGEDIAAEYKAWLKIDGNMPVIPPPCSRHASLILEHTVSASAQSLQQHSISIIGEQKQEVANVDVSIVEGQCSGTVLSSVLPLIHVNVGHSQVRFDDRVGKSDFQKYTQHKSVFCSQLVQAIKLAAPIPVSTSSNSAEDFLNLDINDMGGNLIDTETVENVQETDGITQVLGYCLSDKILTDNLDSSHVPGVRSSLSGNDSKVTLEVPAMPGDQAFTIKDHVVHDNHMTILDAFPKLEYNTLDYLNNWLRLICGWQHHLDSEVYCVIYKGILIG</sequence>
<dbReference type="Proteomes" id="UP000030653">
    <property type="component" value="Unassembled WGS sequence"/>
</dbReference>
<accession>M5FR20</accession>
<organism evidence="1 2">
    <name type="scientific">Dacryopinax primogenitus (strain DJM 731)</name>
    <name type="common">Brown rot fungus</name>
    <dbReference type="NCBI Taxonomy" id="1858805"/>
    <lineage>
        <taxon>Eukaryota</taxon>
        <taxon>Fungi</taxon>
        <taxon>Dikarya</taxon>
        <taxon>Basidiomycota</taxon>
        <taxon>Agaricomycotina</taxon>
        <taxon>Dacrymycetes</taxon>
        <taxon>Dacrymycetales</taxon>
        <taxon>Dacrymycetaceae</taxon>
        <taxon>Dacryopinax</taxon>
    </lineage>
</organism>